<dbReference type="EMBL" id="JADYXP020000020">
    <property type="protein sequence ID" value="KAL0104594.1"/>
    <property type="molecule type" value="Genomic_DNA"/>
</dbReference>
<dbReference type="AlphaFoldDB" id="A0AAW2EQH1"/>
<accession>A0AAW2EQH1</accession>
<evidence type="ECO:0000313" key="1">
    <source>
        <dbReference type="EMBL" id="KAL0104594.1"/>
    </source>
</evidence>
<dbReference type="Proteomes" id="UP001430953">
    <property type="component" value="Unassembled WGS sequence"/>
</dbReference>
<name>A0AAW2EQH1_9HYME</name>
<evidence type="ECO:0000313" key="2">
    <source>
        <dbReference type="Proteomes" id="UP001430953"/>
    </source>
</evidence>
<proteinExistence type="predicted"/>
<dbReference type="PROSITE" id="PS51257">
    <property type="entry name" value="PROKAR_LIPOPROTEIN"/>
    <property type="match status" value="1"/>
</dbReference>
<gene>
    <name evidence="1" type="ORF">PUN28_017383</name>
</gene>
<organism evidence="1 2">
    <name type="scientific">Cardiocondyla obscurior</name>
    <dbReference type="NCBI Taxonomy" id="286306"/>
    <lineage>
        <taxon>Eukaryota</taxon>
        <taxon>Metazoa</taxon>
        <taxon>Ecdysozoa</taxon>
        <taxon>Arthropoda</taxon>
        <taxon>Hexapoda</taxon>
        <taxon>Insecta</taxon>
        <taxon>Pterygota</taxon>
        <taxon>Neoptera</taxon>
        <taxon>Endopterygota</taxon>
        <taxon>Hymenoptera</taxon>
        <taxon>Apocrita</taxon>
        <taxon>Aculeata</taxon>
        <taxon>Formicoidea</taxon>
        <taxon>Formicidae</taxon>
        <taxon>Myrmicinae</taxon>
        <taxon>Cardiocondyla</taxon>
    </lineage>
</organism>
<evidence type="ECO:0008006" key="3">
    <source>
        <dbReference type="Google" id="ProtNLM"/>
    </source>
</evidence>
<keyword evidence="2" id="KW-1185">Reference proteome</keyword>
<comment type="caution">
    <text evidence="1">The sequence shown here is derived from an EMBL/GenBank/DDBJ whole genome shotgun (WGS) entry which is preliminary data.</text>
</comment>
<reference evidence="1 2" key="1">
    <citation type="submission" date="2023-03" db="EMBL/GenBank/DDBJ databases">
        <title>High recombination rates correlate with genetic variation in Cardiocondyla obscurior ants.</title>
        <authorList>
            <person name="Errbii M."/>
        </authorList>
    </citation>
    <scope>NUCLEOTIDE SEQUENCE [LARGE SCALE GENOMIC DNA]</scope>
    <source>
        <strain evidence="1">Alpha-2009</strain>
        <tissue evidence="1">Whole body</tissue>
    </source>
</reference>
<protein>
    <recommendedName>
        <fullName evidence="3">Ribosomal protein S14</fullName>
    </recommendedName>
</protein>
<sequence length="79" mass="8916">MSRLTRLGTIARSGADRVPRCNVSVSVFYACSRRSGMSNNVIDGARSRQLLHISAREFAIPLEQKNVARFCAIDSYRRR</sequence>